<dbReference type="CDD" id="cd01025">
    <property type="entry name" value="TOPRIM_recR"/>
    <property type="match status" value="1"/>
</dbReference>
<dbReference type="PANTHER" id="PTHR30446">
    <property type="entry name" value="RECOMBINATION PROTEIN RECR"/>
    <property type="match status" value="1"/>
</dbReference>
<evidence type="ECO:0000256" key="4">
    <source>
        <dbReference type="ARBA" id="ARBA00022833"/>
    </source>
</evidence>
<dbReference type="PANTHER" id="PTHR30446:SF0">
    <property type="entry name" value="RECOMBINATION PROTEIN RECR"/>
    <property type="match status" value="1"/>
</dbReference>
<dbReference type="SUPFAM" id="SSF111304">
    <property type="entry name" value="Recombination protein RecR"/>
    <property type="match status" value="1"/>
</dbReference>
<reference evidence="9" key="1">
    <citation type="submission" date="2015-07" db="EMBL/GenBank/DDBJ databases">
        <title>Draft Genome Sequences of Anaerolinea thermolimosa IMO-1, Bellilinea caldifistulae GOMI-1, Leptolinea tardivitalis YMTK-2, Levilinea saccharolytica KIBI-1,Longilinea arvoryzae KOME-1, Previously Described as Members of the Anaerolineaceae (Chloroflexi).</title>
        <authorList>
            <person name="Sekiguchi Y."/>
            <person name="Ohashi A."/>
            <person name="Matsuura N."/>
            <person name="Tourlousse M.D."/>
        </authorList>
    </citation>
    <scope>NUCLEOTIDE SEQUENCE [LARGE SCALE GENOMIC DNA]</scope>
    <source>
        <strain evidence="9">KOME-1</strain>
    </source>
</reference>
<dbReference type="InterPro" id="IPR000093">
    <property type="entry name" value="DNA_Rcmb_RecR"/>
</dbReference>
<evidence type="ECO:0000313" key="10">
    <source>
        <dbReference type="Proteomes" id="UP000055060"/>
    </source>
</evidence>
<dbReference type="GO" id="GO:0008270">
    <property type="term" value="F:zinc ion binding"/>
    <property type="evidence" value="ECO:0007669"/>
    <property type="project" value="UniProtKB-KW"/>
</dbReference>
<comment type="caution">
    <text evidence="7">Lacks conserved residue(s) required for the propagation of feature annotation.</text>
</comment>
<evidence type="ECO:0000256" key="5">
    <source>
        <dbReference type="ARBA" id="ARBA00023172"/>
    </source>
</evidence>
<dbReference type="Gene3D" id="1.10.8.420">
    <property type="entry name" value="RecR Domain 1"/>
    <property type="match status" value="1"/>
</dbReference>
<accession>A0A0S7BNA9</accession>
<organism evidence="9">
    <name type="scientific">Longilinea arvoryzae</name>
    <dbReference type="NCBI Taxonomy" id="360412"/>
    <lineage>
        <taxon>Bacteria</taxon>
        <taxon>Bacillati</taxon>
        <taxon>Chloroflexota</taxon>
        <taxon>Anaerolineae</taxon>
        <taxon>Anaerolineales</taxon>
        <taxon>Anaerolineaceae</taxon>
        <taxon>Longilinea</taxon>
    </lineage>
</organism>
<keyword evidence="5 7" id="KW-0233">DNA recombination</keyword>
<dbReference type="InterPro" id="IPR006171">
    <property type="entry name" value="TOPRIM_dom"/>
</dbReference>
<dbReference type="Gene3D" id="3.40.1360.10">
    <property type="match status" value="1"/>
</dbReference>
<dbReference type="InterPro" id="IPR023627">
    <property type="entry name" value="Rcmb_RecR"/>
</dbReference>
<dbReference type="STRING" id="360412.LARV_03244"/>
<feature type="domain" description="Toprim" evidence="8">
    <location>
        <begin position="83"/>
        <end position="178"/>
    </location>
</feature>
<comment type="similarity">
    <text evidence="7">Belongs to the RecR family.</text>
</comment>
<protein>
    <recommendedName>
        <fullName evidence="7">Recombination protein RecR</fullName>
    </recommendedName>
</protein>
<dbReference type="Pfam" id="PF21176">
    <property type="entry name" value="RecR_HhH"/>
    <property type="match status" value="1"/>
</dbReference>
<dbReference type="Proteomes" id="UP000055060">
    <property type="component" value="Unassembled WGS sequence"/>
</dbReference>
<evidence type="ECO:0000256" key="2">
    <source>
        <dbReference type="ARBA" id="ARBA00022763"/>
    </source>
</evidence>
<dbReference type="Gene3D" id="6.10.250.240">
    <property type="match status" value="1"/>
</dbReference>
<keyword evidence="2 7" id="KW-0227">DNA damage</keyword>
<keyword evidence="1 7" id="KW-0479">Metal-binding</keyword>
<sequence>MPILPEPVQNLITAFERLPGIGPKTASRLAFHLLRATNDSAQQLADALAALKSATGLCQVCFNITLAGQSVCDICGSSQRDEAQVCVVEEPLDVVALERTGGFTGRYHVLHGVLSPIEGIGPDDLKIRPLIERVKAGSVREVILATNPSMEGDATALYLRQQLLPLNVRVTRLARGLPVGGDLEYADQNTLLRALSGRQEMTN</sequence>
<dbReference type="SMART" id="SM00493">
    <property type="entry name" value="TOPRIM"/>
    <property type="match status" value="1"/>
</dbReference>
<evidence type="ECO:0000256" key="3">
    <source>
        <dbReference type="ARBA" id="ARBA00022771"/>
    </source>
</evidence>
<dbReference type="NCBIfam" id="TIGR00615">
    <property type="entry name" value="recR"/>
    <property type="match status" value="1"/>
</dbReference>
<evidence type="ECO:0000256" key="6">
    <source>
        <dbReference type="ARBA" id="ARBA00023204"/>
    </source>
</evidence>
<comment type="function">
    <text evidence="7">May play a role in DNA repair. It seems to be involved in an RecBC-independent recombinational process of DNA repair. It may act with RecF and RecO.</text>
</comment>
<dbReference type="InterPro" id="IPR015967">
    <property type="entry name" value="Rcmb_RecR_Znf"/>
</dbReference>
<dbReference type="Pfam" id="PF13662">
    <property type="entry name" value="Toprim_4"/>
    <property type="match status" value="1"/>
</dbReference>
<dbReference type="GO" id="GO:0003677">
    <property type="term" value="F:DNA binding"/>
    <property type="evidence" value="ECO:0007669"/>
    <property type="project" value="UniProtKB-UniRule"/>
</dbReference>
<evidence type="ECO:0000256" key="1">
    <source>
        <dbReference type="ARBA" id="ARBA00022723"/>
    </source>
</evidence>
<evidence type="ECO:0000313" key="9">
    <source>
        <dbReference type="EMBL" id="GAP15457.1"/>
    </source>
</evidence>
<dbReference type="InterPro" id="IPR034137">
    <property type="entry name" value="TOPRIM_RecR"/>
</dbReference>
<dbReference type="PROSITE" id="PS01300">
    <property type="entry name" value="RECR"/>
    <property type="match status" value="1"/>
</dbReference>
<proteinExistence type="inferred from homology"/>
<dbReference type="PROSITE" id="PS50880">
    <property type="entry name" value="TOPRIM"/>
    <property type="match status" value="1"/>
</dbReference>
<evidence type="ECO:0000259" key="8">
    <source>
        <dbReference type="PROSITE" id="PS50880"/>
    </source>
</evidence>
<dbReference type="EMBL" id="DF967972">
    <property type="protein sequence ID" value="GAP15457.1"/>
    <property type="molecule type" value="Genomic_DNA"/>
</dbReference>
<keyword evidence="6 7" id="KW-0234">DNA repair</keyword>
<dbReference type="GO" id="GO:0006281">
    <property type="term" value="P:DNA repair"/>
    <property type="evidence" value="ECO:0007669"/>
    <property type="project" value="UniProtKB-UniRule"/>
</dbReference>
<keyword evidence="10" id="KW-1185">Reference proteome</keyword>
<keyword evidence="4 7" id="KW-0862">Zinc</keyword>
<dbReference type="HAMAP" id="MF_00017">
    <property type="entry name" value="RecR"/>
    <property type="match status" value="1"/>
</dbReference>
<dbReference type="AlphaFoldDB" id="A0A0S7BNA9"/>
<keyword evidence="3 7" id="KW-0863">Zinc-finger</keyword>
<dbReference type="Gene3D" id="3.30.60.80">
    <property type="match status" value="1"/>
</dbReference>
<dbReference type="GO" id="GO:0006310">
    <property type="term" value="P:DNA recombination"/>
    <property type="evidence" value="ECO:0007669"/>
    <property type="project" value="UniProtKB-UniRule"/>
</dbReference>
<name>A0A0S7BNA9_9CHLR</name>
<dbReference type="RefSeq" id="WP_075074638.1">
    <property type="nucleotide sequence ID" value="NZ_DF967972.1"/>
</dbReference>
<evidence type="ECO:0000256" key="7">
    <source>
        <dbReference type="HAMAP-Rule" id="MF_00017"/>
    </source>
</evidence>
<dbReference type="Pfam" id="PF21175">
    <property type="entry name" value="RecR_C"/>
    <property type="match status" value="1"/>
</dbReference>
<dbReference type="OrthoDB" id="9802672at2"/>
<gene>
    <name evidence="7" type="primary">recR</name>
    <name evidence="9" type="ORF">LARV_03244</name>
</gene>